<name>A0AAI9WYC3_9ASCO</name>
<feature type="compositionally biased region" description="Gly residues" evidence="1">
    <location>
        <begin position="26"/>
        <end position="45"/>
    </location>
</feature>
<feature type="compositionally biased region" description="Polar residues" evidence="1">
    <location>
        <begin position="59"/>
        <end position="77"/>
    </location>
</feature>
<proteinExistence type="predicted"/>
<organism evidence="2 3">
    <name type="scientific">Candida oxycetoniae</name>
    <dbReference type="NCBI Taxonomy" id="497107"/>
    <lineage>
        <taxon>Eukaryota</taxon>
        <taxon>Fungi</taxon>
        <taxon>Dikarya</taxon>
        <taxon>Ascomycota</taxon>
        <taxon>Saccharomycotina</taxon>
        <taxon>Pichiomycetes</taxon>
        <taxon>Debaryomycetaceae</taxon>
        <taxon>Candida/Lodderomyces clade</taxon>
        <taxon>Candida</taxon>
    </lineage>
</organism>
<dbReference type="AlphaFoldDB" id="A0AAI9WYC3"/>
<protein>
    <submittedName>
        <fullName evidence="2">Uncharacterized protein</fullName>
    </submittedName>
</protein>
<reference evidence="2" key="1">
    <citation type="journal article" date="2022" name="DNA Res.">
        <title>Genome analysis of five recently described species of the CUG-Ser clade uncovers Candida theae as a new hybrid lineage with pathogenic potential in the Candida parapsilosis species complex.</title>
        <authorList>
            <person name="Mixao V."/>
            <person name="Del Olmo V."/>
            <person name="Hegedusova E."/>
            <person name="Saus E."/>
            <person name="Pryszcz L."/>
            <person name="Cillingova A."/>
            <person name="Nosek J."/>
            <person name="Gabaldon T."/>
        </authorList>
    </citation>
    <scope>NUCLEOTIDE SEQUENCE</scope>
    <source>
        <strain evidence="2">CBS 10844</strain>
    </source>
</reference>
<evidence type="ECO:0000256" key="1">
    <source>
        <dbReference type="SAM" id="MobiDB-lite"/>
    </source>
</evidence>
<evidence type="ECO:0000313" key="2">
    <source>
        <dbReference type="EMBL" id="KAI3404879.2"/>
    </source>
</evidence>
<comment type="caution">
    <text evidence="2">The sequence shown here is derived from an EMBL/GenBank/DDBJ whole genome shotgun (WGS) entry which is preliminary data.</text>
</comment>
<dbReference type="RefSeq" id="XP_049180624.1">
    <property type="nucleotide sequence ID" value="XM_049323509.1"/>
</dbReference>
<keyword evidence="3" id="KW-1185">Reference proteome</keyword>
<dbReference type="Proteomes" id="UP001202479">
    <property type="component" value="Unassembled WGS sequence"/>
</dbReference>
<gene>
    <name evidence="2" type="ORF">KGF56_002295</name>
</gene>
<dbReference type="EMBL" id="JAHUZD010000073">
    <property type="protein sequence ID" value="KAI3404879.2"/>
    <property type="molecule type" value="Genomic_DNA"/>
</dbReference>
<dbReference type="GeneID" id="73379912"/>
<accession>A0AAI9WYC3</accession>
<evidence type="ECO:0000313" key="3">
    <source>
        <dbReference type="Proteomes" id="UP001202479"/>
    </source>
</evidence>
<feature type="compositionally biased region" description="Polar residues" evidence="1">
    <location>
        <begin position="1"/>
        <end position="13"/>
    </location>
</feature>
<sequence length="251" mass="27772">MMSNRVFDNTENQDAVKPFRKDAHGSGSGSGSGNGNGNGNGGSSNGGSSNIKRVPLGGKNQNTNSLTLHRSKSNLTTPKFHVPRLTKSNSTLGIPSVSVLHERDTRVKRIQPLSESIRRPLKKQKPSDSLIKRDLPRKPHTEALVSTKRTHRLHSSHIKQSIIRNGDPGKQTQRSKEIDKLVELHWRDEIESILPEETKENADTSEIPNLFDESELIFSTPNNSHDAGELTIMGDEEPIGLSQEDLRNLLD</sequence>
<feature type="region of interest" description="Disordered" evidence="1">
    <location>
        <begin position="1"/>
        <end position="91"/>
    </location>
</feature>